<evidence type="ECO:0000256" key="1">
    <source>
        <dbReference type="SAM" id="MobiDB-lite"/>
    </source>
</evidence>
<proteinExistence type="predicted"/>
<name>A0A397TEL3_9GLOM</name>
<evidence type="ECO:0008006" key="5">
    <source>
        <dbReference type="Google" id="ProtNLM"/>
    </source>
</evidence>
<feature type="transmembrane region" description="Helical" evidence="2">
    <location>
        <begin position="276"/>
        <end position="297"/>
    </location>
</feature>
<feature type="transmembrane region" description="Helical" evidence="2">
    <location>
        <begin position="206"/>
        <end position="231"/>
    </location>
</feature>
<sequence length="420" mass="48213">MCLTDESKKHIIKKWNRLTSSIWTKLFFISFFIQFCLVVFFQSRILVRNYSIYYDVRFIDAYNCERGQHSDPGYYLFTFSALQSMVFMVLQLFLVYFGLNALFHEHIIQIITLVVLSFGSAAYSLVQLLQIKIRIDRIRNNKNCNEGLSGFNIDWLTIDLPQIITLTVISILSAIIASKLYQQFGWSVYKRIGGDYKIQKIYRNNLIFLMLLKLNLFFWIIYIIPTVVVAIKINNVSGDLVDLILIIYHVCATLLALILQIVAYRSIKRESKKGMITFSVLWLLIVADYGLLIYAFIRLLVLGSYFMIIFTSVFVLIALTTFVFSIIVTVNFGKGLKDVVEDYKKRLGARPPVINITALNVPSGPSGSSVYSPVSSSTNQQSIPISPISLNDNVSININNEEPRKDQKQVQEDNRWTIDD</sequence>
<feature type="transmembrane region" description="Helical" evidence="2">
    <location>
        <begin position="243"/>
        <end position="264"/>
    </location>
</feature>
<dbReference type="OrthoDB" id="2403852at2759"/>
<reference evidence="3 4" key="1">
    <citation type="submission" date="2018-06" db="EMBL/GenBank/DDBJ databases">
        <title>Comparative genomics reveals the genomic features of Rhizophagus irregularis, R. cerebriforme, R. diaphanum and Gigaspora rosea, and their symbiotic lifestyle signature.</title>
        <authorList>
            <person name="Morin E."/>
            <person name="San Clemente H."/>
            <person name="Chen E.C.H."/>
            <person name="De La Providencia I."/>
            <person name="Hainaut M."/>
            <person name="Kuo A."/>
            <person name="Kohler A."/>
            <person name="Murat C."/>
            <person name="Tang N."/>
            <person name="Roy S."/>
            <person name="Loubradou J."/>
            <person name="Henrissat B."/>
            <person name="Grigoriev I.V."/>
            <person name="Corradi N."/>
            <person name="Roux C."/>
            <person name="Martin F.M."/>
        </authorList>
    </citation>
    <scope>NUCLEOTIDE SEQUENCE [LARGE SCALE GENOMIC DNA]</scope>
    <source>
        <strain evidence="3 4">DAOM 227022</strain>
    </source>
</reference>
<feature type="transmembrane region" description="Helical" evidence="2">
    <location>
        <begin position="74"/>
        <end position="95"/>
    </location>
</feature>
<evidence type="ECO:0000256" key="2">
    <source>
        <dbReference type="SAM" id="Phobius"/>
    </source>
</evidence>
<dbReference type="Proteomes" id="UP000265703">
    <property type="component" value="Unassembled WGS sequence"/>
</dbReference>
<organism evidence="3 4">
    <name type="scientific">Glomus cerebriforme</name>
    <dbReference type="NCBI Taxonomy" id="658196"/>
    <lineage>
        <taxon>Eukaryota</taxon>
        <taxon>Fungi</taxon>
        <taxon>Fungi incertae sedis</taxon>
        <taxon>Mucoromycota</taxon>
        <taxon>Glomeromycotina</taxon>
        <taxon>Glomeromycetes</taxon>
        <taxon>Glomerales</taxon>
        <taxon>Glomeraceae</taxon>
        <taxon>Glomus</taxon>
    </lineage>
</organism>
<dbReference type="PANTHER" id="PTHR34391:SF1">
    <property type="entry name" value="UPF0658 GOLGI APPARATUS MEMBRANE PROTEIN C1952.10C-RELATED"/>
    <property type="match status" value="1"/>
</dbReference>
<dbReference type="GO" id="GO:0005794">
    <property type="term" value="C:Golgi apparatus"/>
    <property type="evidence" value="ECO:0007669"/>
    <property type="project" value="TreeGrafter"/>
</dbReference>
<keyword evidence="2" id="KW-0812">Transmembrane</keyword>
<comment type="caution">
    <text evidence="3">The sequence shown here is derived from an EMBL/GenBank/DDBJ whole genome shotgun (WGS) entry which is preliminary data.</text>
</comment>
<gene>
    <name evidence="3" type="ORF">C1645_873241</name>
</gene>
<keyword evidence="4" id="KW-1185">Reference proteome</keyword>
<keyword evidence="2" id="KW-1133">Transmembrane helix</keyword>
<evidence type="ECO:0000313" key="4">
    <source>
        <dbReference type="Proteomes" id="UP000265703"/>
    </source>
</evidence>
<dbReference type="PANTHER" id="PTHR34391">
    <property type="entry name" value="UPF0658 GOLGI APPARATUS MEMBRANE PROTEIN C1952.10C-RELATED"/>
    <property type="match status" value="1"/>
</dbReference>
<feature type="compositionally biased region" description="Basic and acidic residues" evidence="1">
    <location>
        <begin position="401"/>
        <end position="420"/>
    </location>
</feature>
<feature type="transmembrane region" description="Helical" evidence="2">
    <location>
        <begin position="303"/>
        <end position="328"/>
    </location>
</feature>
<dbReference type="InterPro" id="IPR040410">
    <property type="entry name" value="UPF0658_Golgi"/>
</dbReference>
<accession>A0A397TEL3</accession>
<protein>
    <recommendedName>
        <fullName evidence="5">Transmembrane protein</fullName>
    </recommendedName>
</protein>
<keyword evidence="2" id="KW-0472">Membrane</keyword>
<feature type="transmembrane region" description="Helical" evidence="2">
    <location>
        <begin position="22"/>
        <end position="41"/>
    </location>
</feature>
<feature type="transmembrane region" description="Helical" evidence="2">
    <location>
        <begin position="107"/>
        <end position="129"/>
    </location>
</feature>
<evidence type="ECO:0000313" key="3">
    <source>
        <dbReference type="EMBL" id="RIA94787.1"/>
    </source>
</evidence>
<dbReference type="AlphaFoldDB" id="A0A397TEL3"/>
<dbReference type="EMBL" id="QKYT01000074">
    <property type="protein sequence ID" value="RIA94787.1"/>
    <property type="molecule type" value="Genomic_DNA"/>
</dbReference>
<feature type="region of interest" description="Disordered" evidence="1">
    <location>
        <begin position="399"/>
        <end position="420"/>
    </location>
</feature>